<organism evidence="1 2">
    <name type="scientific">Lacimonas salitolerans</name>
    <dbReference type="NCBI Taxonomy" id="1323750"/>
    <lineage>
        <taxon>Bacteria</taxon>
        <taxon>Pseudomonadati</taxon>
        <taxon>Pseudomonadota</taxon>
        <taxon>Alphaproteobacteria</taxon>
        <taxon>Rhodobacterales</taxon>
        <taxon>Paracoccaceae</taxon>
        <taxon>Lacimonas</taxon>
    </lineage>
</organism>
<reference evidence="2" key="1">
    <citation type="journal article" date="2019" name="Int. J. Syst. Evol. Microbiol.">
        <title>The Global Catalogue of Microorganisms (GCM) 10K type strain sequencing project: providing services to taxonomists for standard genome sequencing and annotation.</title>
        <authorList>
            <consortium name="The Broad Institute Genomics Platform"/>
            <consortium name="The Broad Institute Genome Sequencing Center for Infectious Disease"/>
            <person name="Wu L."/>
            <person name="Ma J."/>
        </authorList>
    </citation>
    <scope>NUCLEOTIDE SEQUENCE [LARGE SCALE GENOMIC DNA]</scope>
    <source>
        <strain evidence="2">CGMCC 1.12477</strain>
    </source>
</reference>
<evidence type="ECO:0008006" key="3">
    <source>
        <dbReference type="Google" id="ProtNLM"/>
    </source>
</evidence>
<proteinExistence type="predicted"/>
<evidence type="ECO:0000313" key="2">
    <source>
        <dbReference type="Proteomes" id="UP001597186"/>
    </source>
</evidence>
<dbReference type="Proteomes" id="UP001597186">
    <property type="component" value="Unassembled WGS sequence"/>
</dbReference>
<name>A0ABW4EI81_9RHOB</name>
<accession>A0ABW4EI81</accession>
<sequence length="196" mass="21740">MSVQHLLEDFGDLEAEQLVMTDQALEEERLASFERGYQAGWEDASKAHAQEQGHIGSDLARNLRDLSFTFHEAQAAMLRNLEPLFQHLLHTILPKAATEGFDARIVEELTALSRELGGGTVIVSVAPAHAERVEALLGTMDALAVSVQPDKTLSEGQAFLRLGQRERMIDLDTALDEIRQRISAFFHASREAQKHG</sequence>
<dbReference type="RefSeq" id="WP_379915921.1">
    <property type="nucleotide sequence ID" value="NZ_JBHUDD010000059.1"/>
</dbReference>
<gene>
    <name evidence="1" type="ORF">ACFTOW_11845</name>
</gene>
<evidence type="ECO:0000313" key="1">
    <source>
        <dbReference type="EMBL" id="MFD1510092.1"/>
    </source>
</evidence>
<dbReference type="EMBL" id="JBHUDD010000059">
    <property type="protein sequence ID" value="MFD1510092.1"/>
    <property type="molecule type" value="Genomic_DNA"/>
</dbReference>
<keyword evidence="2" id="KW-1185">Reference proteome</keyword>
<comment type="caution">
    <text evidence="1">The sequence shown here is derived from an EMBL/GenBank/DDBJ whole genome shotgun (WGS) entry which is preliminary data.</text>
</comment>
<protein>
    <recommendedName>
        <fullName evidence="3">Flagellar assembly protein FliH</fullName>
    </recommendedName>
</protein>